<evidence type="ECO:0000313" key="10">
    <source>
        <dbReference type="Proteomes" id="UP000829720"/>
    </source>
</evidence>
<dbReference type="Proteomes" id="UP000829720">
    <property type="component" value="Unassembled WGS sequence"/>
</dbReference>
<dbReference type="GO" id="GO:0046203">
    <property type="term" value="P:spermidine catabolic process"/>
    <property type="evidence" value="ECO:0007669"/>
    <property type="project" value="TreeGrafter"/>
</dbReference>
<dbReference type="InterPro" id="IPR036188">
    <property type="entry name" value="FAD/NAD-bd_sf"/>
</dbReference>
<sequence>MEALSEAEVKHEITQLIRRFTGNPTITPTRIVRSQWFHEPFTCGSYSYIAKGCSGYDIDILAEPLPMKGSGTKSLQVLFAGEATNHSFFSTVHGALMSGWREGDRLISHYSPSSSSSSVSVSSKL</sequence>
<dbReference type="Gene3D" id="3.50.50.60">
    <property type="entry name" value="FAD/NAD(P)-binding domain"/>
    <property type="match status" value="1"/>
</dbReference>
<evidence type="ECO:0000256" key="6">
    <source>
        <dbReference type="ARBA" id="ARBA00022827"/>
    </source>
</evidence>
<protein>
    <recommendedName>
        <fullName evidence="8">Amine oxidase domain-containing protein</fullName>
    </recommendedName>
</protein>
<comment type="cofactor">
    <cofactor evidence="1">
        <name>FAD</name>
        <dbReference type="ChEBI" id="CHEBI:57692"/>
    </cofactor>
</comment>
<dbReference type="OrthoDB" id="2019015at2759"/>
<name>A0A8T3DH46_9TELE</name>
<proteinExistence type="inferred from homology"/>
<dbReference type="PANTHER" id="PTHR10742:SF405">
    <property type="entry name" value="PEROXISOMAL N(1)-ACETYL-SPERMINE_SPERMIDINE OXIDASE"/>
    <property type="match status" value="1"/>
</dbReference>
<keyword evidence="10" id="KW-1185">Reference proteome</keyword>
<organism evidence="9 10">
    <name type="scientific">Albula goreensis</name>
    <dbReference type="NCBI Taxonomy" id="1534307"/>
    <lineage>
        <taxon>Eukaryota</taxon>
        <taxon>Metazoa</taxon>
        <taxon>Chordata</taxon>
        <taxon>Craniata</taxon>
        <taxon>Vertebrata</taxon>
        <taxon>Euteleostomi</taxon>
        <taxon>Actinopterygii</taxon>
        <taxon>Neopterygii</taxon>
        <taxon>Teleostei</taxon>
        <taxon>Albuliformes</taxon>
        <taxon>Albulidae</taxon>
        <taxon>Albula</taxon>
    </lineage>
</organism>
<dbReference type="SUPFAM" id="SSF54373">
    <property type="entry name" value="FAD-linked reductases, C-terminal domain"/>
    <property type="match status" value="1"/>
</dbReference>
<evidence type="ECO:0000256" key="4">
    <source>
        <dbReference type="ARBA" id="ARBA00022490"/>
    </source>
</evidence>
<dbReference type="SUPFAM" id="SSF51905">
    <property type="entry name" value="FAD/NAD(P)-binding domain"/>
    <property type="match status" value="1"/>
</dbReference>
<dbReference type="AlphaFoldDB" id="A0A8T3DH46"/>
<evidence type="ECO:0000256" key="5">
    <source>
        <dbReference type="ARBA" id="ARBA00022630"/>
    </source>
</evidence>
<dbReference type="InterPro" id="IPR050281">
    <property type="entry name" value="Flavin_monoamine_oxidase"/>
</dbReference>
<dbReference type="GO" id="GO:0046592">
    <property type="term" value="F:polyamine oxidase activity"/>
    <property type="evidence" value="ECO:0007669"/>
    <property type="project" value="TreeGrafter"/>
</dbReference>
<dbReference type="PANTHER" id="PTHR10742">
    <property type="entry name" value="FLAVIN MONOAMINE OXIDASE"/>
    <property type="match status" value="1"/>
</dbReference>
<keyword evidence="7" id="KW-0560">Oxidoreductase</keyword>
<evidence type="ECO:0000256" key="7">
    <source>
        <dbReference type="ARBA" id="ARBA00023002"/>
    </source>
</evidence>
<feature type="domain" description="Amine oxidase" evidence="8">
    <location>
        <begin position="1"/>
        <end position="106"/>
    </location>
</feature>
<evidence type="ECO:0000256" key="3">
    <source>
        <dbReference type="ARBA" id="ARBA00005995"/>
    </source>
</evidence>
<dbReference type="InterPro" id="IPR002937">
    <property type="entry name" value="Amino_oxidase"/>
</dbReference>
<keyword evidence="5" id="KW-0285">Flavoprotein</keyword>
<evidence type="ECO:0000256" key="1">
    <source>
        <dbReference type="ARBA" id="ARBA00001974"/>
    </source>
</evidence>
<comment type="similarity">
    <text evidence="3">Belongs to the flavin monoamine oxidase family.</text>
</comment>
<accession>A0A8T3DH46</accession>
<comment type="subcellular location">
    <subcellularLocation>
        <location evidence="2">Cytoplasm</location>
    </subcellularLocation>
</comment>
<keyword evidence="6" id="KW-0274">FAD</keyword>
<dbReference type="EMBL" id="JAERUA010000010">
    <property type="protein sequence ID" value="KAI1894288.1"/>
    <property type="molecule type" value="Genomic_DNA"/>
</dbReference>
<evidence type="ECO:0000256" key="2">
    <source>
        <dbReference type="ARBA" id="ARBA00004496"/>
    </source>
</evidence>
<dbReference type="Pfam" id="PF01593">
    <property type="entry name" value="Amino_oxidase"/>
    <property type="match status" value="1"/>
</dbReference>
<gene>
    <name evidence="9" type="ORF">AGOR_G00114280</name>
</gene>
<evidence type="ECO:0000259" key="8">
    <source>
        <dbReference type="Pfam" id="PF01593"/>
    </source>
</evidence>
<dbReference type="Gene3D" id="3.90.660.10">
    <property type="match status" value="1"/>
</dbReference>
<dbReference type="GO" id="GO:0005737">
    <property type="term" value="C:cytoplasm"/>
    <property type="evidence" value="ECO:0007669"/>
    <property type="project" value="UniProtKB-SubCell"/>
</dbReference>
<evidence type="ECO:0000313" key="9">
    <source>
        <dbReference type="EMBL" id="KAI1894288.1"/>
    </source>
</evidence>
<comment type="caution">
    <text evidence="9">The sequence shown here is derived from an EMBL/GenBank/DDBJ whole genome shotgun (WGS) entry which is preliminary data.</text>
</comment>
<reference evidence="9" key="1">
    <citation type="submission" date="2021-01" db="EMBL/GenBank/DDBJ databases">
        <authorList>
            <person name="Zahm M."/>
            <person name="Roques C."/>
            <person name="Cabau C."/>
            <person name="Klopp C."/>
            <person name="Donnadieu C."/>
            <person name="Jouanno E."/>
            <person name="Lampietro C."/>
            <person name="Louis A."/>
            <person name="Herpin A."/>
            <person name="Echchiki A."/>
            <person name="Berthelot C."/>
            <person name="Parey E."/>
            <person name="Roest-Crollius H."/>
            <person name="Braasch I."/>
            <person name="Postlethwait J."/>
            <person name="Bobe J."/>
            <person name="Montfort J."/>
            <person name="Bouchez O."/>
            <person name="Begum T."/>
            <person name="Mejri S."/>
            <person name="Adams A."/>
            <person name="Chen W.-J."/>
            <person name="Guiguen Y."/>
        </authorList>
    </citation>
    <scope>NUCLEOTIDE SEQUENCE</scope>
    <source>
        <tissue evidence="9">Blood</tissue>
    </source>
</reference>
<keyword evidence="4" id="KW-0963">Cytoplasm</keyword>